<dbReference type="AlphaFoldDB" id="A0AAN7GUR3"/>
<reference evidence="1 2" key="1">
    <citation type="journal article" date="2023" name="Hortic Res">
        <title>Pangenome of water caltrop reveals structural variations and asymmetric subgenome divergence after allopolyploidization.</title>
        <authorList>
            <person name="Zhang X."/>
            <person name="Chen Y."/>
            <person name="Wang L."/>
            <person name="Yuan Y."/>
            <person name="Fang M."/>
            <person name="Shi L."/>
            <person name="Lu R."/>
            <person name="Comes H.P."/>
            <person name="Ma Y."/>
            <person name="Chen Y."/>
            <person name="Huang G."/>
            <person name="Zhou Y."/>
            <person name="Zheng Z."/>
            <person name="Qiu Y."/>
        </authorList>
    </citation>
    <scope>NUCLEOTIDE SEQUENCE [LARGE SCALE GENOMIC DNA]</scope>
    <source>
        <tissue evidence="1">Roots</tissue>
    </source>
</reference>
<sequence length="117" mass="13239">MYTKVIVTGTNRTKSILVDFKVLLRRPSDSAAGTGCLAAAECADCAGASLWKRRWRSWLTPAVALKLEKRTIASRVNLARLGVEWLCKYCRHYKLQRLSETQVIINFVRAAKRLKPC</sequence>
<keyword evidence="2" id="KW-1185">Reference proteome</keyword>
<dbReference type="EMBL" id="JAXIOK010000018">
    <property type="protein sequence ID" value="KAK4749134.1"/>
    <property type="molecule type" value="Genomic_DNA"/>
</dbReference>
<protein>
    <submittedName>
        <fullName evidence="1">Uncharacterized protein</fullName>
    </submittedName>
</protein>
<evidence type="ECO:0000313" key="2">
    <source>
        <dbReference type="Proteomes" id="UP001345219"/>
    </source>
</evidence>
<gene>
    <name evidence="1" type="ORF">SAY87_026583</name>
</gene>
<dbReference type="Proteomes" id="UP001345219">
    <property type="component" value="Chromosome 21"/>
</dbReference>
<proteinExistence type="predicted"/>
<evidence type="ECO:0000313" key="1">
    <source>
        <dbReference type="EMBL" id="KAK4749134.1"/>
    </source>
</evidence>
<accession>A0AAN7GUR3</accession>
<comment type="caution">
    <text evidence="1">The sequence shown here is derived from an EMBL/GenBank/DDBJ whole genome shotgun (WGS) entry which is preliminary data.</text>
</comment>
<organism evidence="1 2">
    <name type="scientific">Trapa incisa</name>
    <dbReference type="NCBI Taxonomy" id="236973"/>
    <lineage>
        <taxon>Eukaryota</taxon>
        <taxon>Viridiplantae</taxon>
        <taxon>Streptophyta</taxon>
        <taxon>Embryophyta</taxon>
        <taxon>Tracheophyta</taxon>
        <taxon>Spermatophyta</taxon>
        <taxon>Magnoliopsida</taxon>
        <taxon>eudicotyledons</taxon>
        <taxon>Gunneridae</taxon>
        <taxon>Pentapetalae</taxon>
        <taxon>rosids</taxon>
        <taxon>malvids</taxon>
        <taxon>Myrtales</taxon>
        <taxon>Lythraceae</taxon>
        <taxon>Trapa</taxon>
    </lineage>
</organism>
<name>A0AAN7GUR3_9MYRT</name>